<dbReference type="Gene3D" id="3.90.10.10">
    <property type="entry name" value="Cytochrome C3"/>
    <property type="match status" value="1"/>
</dbReference>
<name>A0A932CSY6_UNCTE</name>
<protein>
    <recommendedName>
        <fullName evidence="2">Cytochrome c7-like domain-containing protein</fullName>
    </recommendedName>
</protein>
<dbReference type="Proteomes" id="UP000769766">
    <property type="component" value="Unassembled WGS sequence"/>
</dbReference>
<evidence type="ECO:0000259" key="2">
    <source>
        <dbReference type="Pfam" id="PF14522"/>
    </source>
</evidence>
<proteinExistence type="predicted"/>
<feature type="region of interest" description="Disordered" evidence="1">
    <location>
        <begin position="67"/>
        <end position="91"/>
    </location>
</feature>
<feature type="domain" description="Cytochrome c7-like" evidence="2">
    <location>
        <begin position="2"/>
        <end position="58"/>
    </location>
</feature>
<evidence type="ECO:0000313" key="4">
    <source>
        <dbReference type="Proteomes" id="UP000769766"/>
    </source>
</evidence>
<dbReference type="Pfam" id="PF14522">
    <property type="entry name" value="Cytochrome_C7"/>
    <property type="match status" value="1"/>
</dbReference>
<comment type="caution">
    <text evidence="3">The sequence shown here is derived from an EMBL/GenBank/DDBJ whole genome shotgun (WGS) entry which is preliminary data.</text>
</comment>
<accession>A0A932CSY6</accession>
<sequence>PHSTHNDWLNCDSCHVKLFLPAAGVNNLNMSEVVKGNACGVCHGKVAFPLNDCARCHKPKQELQKIKADTPNKVNVIDKKSDKKGESKPKP</sequence>
<dbReference type="NCBIfam" id="TIGR04257">
    <property type="entry name" value="nanowire_3heme"/>
    <property type="match status" value="1"/>
</dbReference>
<dbReference type="SUPFAM" id="SSF48695">
    <property type="entry name" value="Multiheme cytochromes"/>
    <property type="match status" value="1"/>
</dbReference>
<feature type="non-terminal residue" evidence="3">
    <location>
        <position position="1"/>
    </location>
</feature>
<dbReference type="InterPro" id="IPR036280">
    <property type="entry name" value="Multihaem_cyt_sf"/>
</dbReference>
<dbReference type="InterPro" id="IPR026352">
    <property type="entry name" value="Nanowire_3heme"/>
</dbReference>
<gene>
    <name evidence="3" type="ORF">HYY20_14240</name>
</gene>
<evidence type="ECO:0000313" key="3">
    <source>
        <dbReference type="EMBL" id="MBI2878032.1"/>
    </source>
</evidence>
<reference evidence="3" key="1">
    <citation type="submission" date="2020-07" db="EMBL/GenBank/DDBJ databases">
        <title>Huge and variable diversity of episymbiotic CPR bacteria and DPANN archaea in groundwater ecosystems.</title>
        <authorList>
            <person name="He C.Y."/>
            <person name="Keren R."/>
            <person name="Whittaker M."/>
            <person name="Farag I.F."/>
            <person name="Doudna J."/>
            <person name="Cate J.H.D."/>
            <person name="Banfield J.F."/>
        </authorList>
    </citation>
    <scope>NUCLEOTIDE SEQUENCE</scope>
    <source>
        <strain evidence="3">NC_groundwater_672_Ag_B-0.1um_62_36</strain>
    </source>
</reference>
<dbReference type="AlphaFoldDB" id="A0A932CSY6"/>
<dbReference type="EMBL" id="JACPRF010000434">
    <property type="protein sequence ID" value="MBI2878032.1"/>
    <property type="molecule type" value="Genomic_DNA"/>
</dbReference>
<organism evidence="3 4">
    <name type="scientific">Tectimicrobiota bacterium</name>
    <dbReference type="NCBI Taxonomy" id="2528274"/>
    <lineage>
        <taxon>Bacteria</taxon>
        <taxon>Pseudomonadati</taxon>
        <taxon>Nitrospinota/Tectimicrobiota group</taxon>
        <taxon>Candidatus Tectimicrobiota</taxon>
    </lineage>
</organism>
<dbReference type="InterPro" id="IPR029467">
    <property type="entry name" value="Cyt_c7-like"/>
</dbReference>
<evidence type="ECO:0000256" key="1">
    <source>
        <dbReference type="SAM" id="MobiDB-lite"/>
    </source>
</evidence>